<keyword evidence="10 11" id="KW-0472">Membrane</keyword>
<comment type="caution">
    <text evidence="13">The sequence shown here is derived from an EMBL/GenBank/DDBJ whole genome shotgun (WGS) entry which is preliminary data.</text>
</comment>
<evidence type="ECO:0000313" key="14">
    <source>
        <dbReference type="Proteomes" id="UP000315589"/>
    </source>
</evidence>
<evidence type="ECO:0000256" key="2">
    <source>
        <dbReference type="ARBA" id="ARBA00004141"/>
    </source>
</evidence>
<keyword evidence="6" id="KW-0378">Hydrolase</keyword>
<dbReference type="InterPro" id="IPR004387">
    <property type="entry name" value="Pept_M50_Zn"/>
</dbReference>
<organism evidence="13 14">
    <name type="scientific">Candidatus Berkelbacteria bacterium Licking1014_85</name>
    <dbReference type="NCBI Taxonomy" id="2017148"/>
    <lineage>
        <taxon>Bacteria</taxon>
        <taxon>Candidatus Berkelbacteria</taxon>
    </lineage>
</organism>
<reference evidence="13 14" key="1">
    <citation type="submission" date="2017-07" db="EMBL/GenBank/DDBJ databases">
        <title>Mechanisms for carbon and nitrogen cycling indicate functional differentiation within the Candidate Phyla Radiation.</title>
        <authorList>
            <person name="Danczak R.E."/>
            <person name="Johnston M.D."/>
            <person name="Kenah C."/>
            <person name="Slattery M."/>
            <person name="Wrighton K.C."/>
            <person name="Wilkins M.J."/>
        </authorList>
    </citation>
    <scope>NUCLEOTIDE SEQUENCE [LARGE SCALE GENOMIC DNA]</scope>
    <source>
        <strain evidence="13">Licking1014_85</strain>
    </source>
</reference>
<keyword evidence="7" id="KW-0862">Zinc</keyword>
<evidence type="ECO:0000256" key="7">
    <source>
        <dbReference type="ARBA" id="ARBA00022833"/>
    </source>
</evidence>
<evidence type="ECO:0000256" key="3">
    <source>
        <dbReference type="ARBA" id="ARBA00007931"/>
    </source>
</evidence>
<dbReference type="Proteomes" id="UP000315589">
    <property type="component" value="Unassembled WGS sequence"/>
</dbReference>
<comment type="subcellular location">
    <subcellularLocation>
        <location evidence="2">Membrane</location>
        <topology evidence="2">Multi-pass membrane protein</topology>
    </subcellularLocation>
</comment>
<dbReference type="GO" id="GO:0006508">
    <property type="term" value="P:proteolysis"/>
    <property type="evidence" value="ECO:0007669"/>
    <property type="project" value="UniProtKB-KW"/>
</dbReference>
<dbReference type="InterPro" id="IPR041489">
    <property type="entry name" value="PDZ_6"/>
</dbReference>
<evidence type="ECO:0000256" key="6">
    <source>
        <dbReference type="ARBA" id="ARBA00022801"/>
    </source>
</evidence>
<feature type="transmembrane region" description="Helical" evidence="11">
    <location>
        <begin position="275"/>
        <end position="300"/>
    </location>
</feature>
<dbReference type="AlphaFoldDB" id="A0A554LH96"/>
<comment type="similarity">
    <text evidence="3">Belongs to the peptidase M50B family.</text>
</comment>
<evidence type="ECO:0000256" key="10">
    <source>
        <dbReference type="ARBA" id="ARBA00023136"/>
    </source>
</evidence>
<dbReference type="PANTHER" id="PTHR42837">
    <property type="entry name" value="REGULATOR OF SIGMA-E PROTEASE RSEP"/>
    <property type="match status" value="1"/>
</dbReference>
<comment type="cofactor">
    <cofactor evidence="1">
        <name>Zn(2+)</name>
        <dbReference type="ChEBI" id="CHEBI:29105"/>
    </cofactor>
</comment>
<gene>
    <name evidence="13" type="ORF">CEN91_519</name>
</gene>
<dbReference type="Gene3D" id="2.30.42.10">
    <property type="match status" value="1"/>
</dbReference>
<evidence type="ECO:0000256" key="1">
    <source>
        <dbReference type="ARBA" id="ARBA00001947"/>
    </source>
</evidence>
<sequence length="356" mass="38521">MLILNILIFILILGLLVFVHELGHFLVAKRVGMKVNEFAFGFPPRLFSKKYKGTRYAINLIPLGGYVKIEGEDGDSVSRDAFNQKSISARIAVLVAGVSMNLLLAVIILAIGFKIGMVPLVSDYKNLGGEQQPFVIISGVVKDSAADNAGIMAGKKIVSINGEPVSSSTQTIELTKNLRNQNISLGTSDVNNKNFDIINFVLPDKDAPMGVYLVDSAVVKLGFLASVKTAIIETGLAIWAIIVFLGQFLAQLFSTGTLNDQVSGPIGIYQFTSQAINLGFTFVLQLIGILSINLAILNIAPFPALDGGRVLFVFLEKIFGRKVVHERIEGVIHAIGFILLIALFLAITYKDILRIG</sequence>
<proteinExistence type="inferred from homology"/>
<keyword evidence="5 11" id="KW-0812">Transmembrane</keyword>
<dbReference type="GO" id="GO:0016020">
    <property type="term" value="C:membrane"/>
    <property type="evidence" value="ECO:0007669"/>
    <property type="project" value="UniProtKB-SubCell"/>
</dbReference>
<evidence type="ECO:0000259" key="12">
    <source>
        <dbReference type="SMART" id="SM00228"/>
    </source>
</evidence>
<feature type="transmembrane region" description="Helical" evidence="11">
    <location>
        <begin position="236"/>
        <end position="254"/>
    </location>
</feature>
<dbReference type="SUPFAM" id="SSF50156">
    <property type="entry name" value="PDZ domain-like"/>
    <property type="match status" value="1"/>
</dbReference>
<evidence type="ECO:0000313" key="13">
    <source>
        <dbReference type="EMBL" id="TSC92228.1"/>
    </source>
</evidence>
<feature type="transmembrane region" description="Helical" evidence="11">
    <location>
        <begin position="6"/>
        <end position="27"/>
    </location>
</feature>
<keyword evidence="8 11" id="KW-1133">Transmembrane helix</keyword>
<evidence type="ECO:0000256" key="8">
    <source>
        <dbReference type="ARBA" id="ARBA00022989"/>
    </source>
</evidence>
<dbReference type="SMART" id="SM00228">
    <property type="entry name" value="PDZ"/>
    <property type="match status" value="1"/>
</dbReference>
<dbReference type="PANTHER" id="PTHR42837:SF2">
    <property type="entry name" value="MEMBRANE METALLOPROTEASE ARASP2, CHLOROPLASTIC-RELATED"/>
    <property type="match status" value="1"/>
</dbReference>
<feature type="domain" description="PDZ" evidence="12">
    <location>
        <begin position="109"/>
        <end position="191"/>
    </location>
</feature>
<dbReference type="EMBL" id="VMGI01000078">
    <property type="protein sequence ID" value="TSC92228.1"/>
    <property type="molecule type" value="Genomic_DNA"/>
</dbReference>
<dbReference type="InterPro" id="IPR036034">
    <property type="entry name" value="PDZ_sf"/>
</dbReference>
<dbReference type="InterPro" id="IPR008915">
    <property type="entry name" value="Peptidase_M50"/>
</dbReference>
<dbReference type="GO" id="GO:0004222">
    <property type="term" value="F:metalloendopeptidase activity"/>
    <property type="evidence" value="ECO:0007669"/>
    <property type="project" value="InterPro"/>
</dbReference>
<evidence type="ECO:0000256" key="4">
    <source>
        <dbReference type="ARBA" id="ARBA00022670"/>
    </source>
</evidence>
<dbReference type="Pfam" id="PF02163">
    <property type="entry name" value="Peptidase_M50"/>
    <property type="match status" value="1"/>
</dbReference>
<evidence type="ECO:0000256" key="9">
    <source>
        <dbReference type="ARBA" id="ARBA00023049"/>
    </source>
</evidence>
<protein>
    <submittedName>
        <fullName evidence="13">Membrane-associated zinc metalloprotease</fullName>
    </submittedName>
</protein>
<feature type="transmembrane region" description="Helical" evidence="11">
    <location>
        <begin position="91"/>
        <end position="113"/>
    </location>
</feature>
<dbReference type="InterPro" id="IPR001478">
    <property type="entry name" value="PDZ"/>
</dbReference>
<keyword evidence="4 13" id="KW-0645">Protease</keyword>
<dbReference type="CDD" id="cd06163">
    <property type="entry name" value="S2P-M50_PDZ_RseP-like"/>
    <property type="match status" value="1"/>
</dbReference>
<dbReference type="Pfam" id="PF17820">
    <property type="entry name" value="PDZ_6"/>
    <property type="match status" value="1"/>
</dbReference>
<evidence type="ECO:0000256" key="5">
    <source>
        <dbReference type="ARBA" id="ARBA00022692"/>
    </source>
</evidence>
<keyword evidence="9 13" id="KW-0482">Metalloprotease</keyword>
<feature type="transmembrane region" description="Helical" evidence="11">
    <location>
        <begin position="330"/>
        <end position="349"/>
    </location>
</feature>
<evidence type="ECO:0000256" key="11">
    <source>
        <dbReference type="SAM" id="Phobius"/>
    </source>
</evidence>
<name>A0A554LH96_9BACT</name>
<accession>A0A554LH96</accession>